<evidence type="ECO:0000313" key="2">
    <source>
        <dbReference type="EMBL" id="MEO3682780.1"/>
    </source>
</evidence>
<proteinExistence type="predicted"/>
<sequence>MALYTVFGGRGFIGSEIVNQLQAQGHSTFVPARDDTSLFERDLGIVLYCAGNGDCKNTPFSVLEANVSLLAQLLQHAKFERLLYVSSTRVYMNQALANEQANLTVCVDDNRRLFNLTKLVAEELCLKSGRNVCIVRPSNVYGVALNSPLFLPAITRNAINHGKVDMYIAKDYAKDYVSVKDVASSCIEIASTDQCHNQTINVAAGYNITAKQIADVLQEYTQCEIIWHEIDFPNESFPITDITTINELITNFTPNNVLVDLKDMITEFTKVLRTN</sequence>
<dbReference type="InterPro" id="IPR050177">
    <property type="entry name" value="Lipid_A_modif_metabolic_enz"/>
</dbReference>
<dbReference type="Pfam" id="PF01370">
    <property type="entry name" value="Epimerase"/>
    <property type="match status" value="1"/>
</dbReference>
<dbReference type="RefSeq" id="WP_347690204.1">
    <property type="nucleotide sequence ID" value="NZ_JBDPZN010000003.1"/>
</dbReference>
<dbReference type="Proteomes" id="UP001477278">
    <property type="component" value="Unassembled WGS sequence"/>
</dbReference>
<dbReference type="EMBL" id="JBDPZN010000003">
    <property type="protein sequence ID" value="MEO3682780.1"/>
    <property type="molecule type" value="Genomic_DNA"/>
</dbReference>
<name>A0ABV0FPM8_9GAMM</name>
<protein>
    <submittedName>
        <fullName evidence="2">SDR family oxidoreductase</fullName>
    </submittedName>
</protein>
<dbReference type="PANTHER" id="PTHR43245:SF53">
    <property type="entry name" value="EPIMERASE-RELATED"/>
    <property type="match status" value="1"/>
</dbReference>
<dbReference type="InterPro" id="IPR001509">
    <property type="entry name" value="Epimerase_deHydtase"/>
</dbReference>
<dbReference type="PANTHER" id="PTHR43245">
    <property type="entry name" value="BIFUNCTIONAL POLYMYXIN RESISTANCE PROTEIN ARNA"/>
    <property type="match status" value="1"/>
</dbReference>
<dbReference type="InterPro" id="IPR036291">
    <property type="entry name" value="NAD(P)-bd_dom_sf"/>
</dbReference>
<reference evidence="2 3" key="1">
    <citation type="submission" date="2024-05" db="EMBL/GenBank/DDBJ databases">
        <title>Genome sequencing of Marine Estuary Bacteria, Shewanella vesiculosa and S. baltica, and Pseudomonas syringae.</title>
        <authorList>
            <person name="Gurung A."/>
            <person name="Maclea K.S."/>
        </authorList>
    </citation>
    <scope>NUCLEOTIDE SEQUENCE [LARGE SCALE GENOMIC DNA]</scope>
    <source>
        <strain evidence="2 3">1A</strain>
    </source>
</reference>
<dbReference type="CDD" id="cd08946">
    <property type="entry name" value="SDR_e"/>
    <property type="match status" value="1"/>
</dbReference>
<comment type="caution">
    <text evidence="2">The sequence shown here is derived from an EMBL/GenBank/DDBJ whole genome shotgun (WGS) entry which is preliminary data.</text>
</comment>
<accession>A0ABV0FPM8</accession>
<dbReference type="SUPFAM" id="SSF51735">
    <property type="entry name" value="NAD(P)-binding Rossmann-fold domains"/>
    <property type="match status" value="1"/>
</dbReference>
<dbReference type="Gene3D" id="3.40.50.720">
    <property type="entry name" value="NAD(P)-binding Rossmann-like Domain"/>
    <property type="match status" value="1"/>
</dbReference>
<organism evidence="2 3">
    <name type="scientific">Shewanella vesiculosa</name>
    <dbReference type="NCBI Taxonomy" id="518738"/>
    <lineage>
        <taxon>Bacteria</taxon>
        <taxon>Pseudomonadati</taxon>
        <taxon>Pseudomonadota</taxon>
        <taxon>Gammaproteobacteria</taxon>
        <taxon>Alteromonadales</taxon>
        <taxon>Shewanellaceae</taxon>
        <taxon>Shewanella</taxon>
    </lineage>
</organism>
<gene>
    <name evidence="2" type="ORF">ABHN84_10835</name>
</gene>
<keyword evidence="3" id="KW-1185">Reference proteome</keyword>
<feature type="domain" description="NAD-dependent epimerase/dehydratase" evidence="1">
    <location>
        <begin position="5"/>
        <end position="203"/>
    </location>
</feature>
<evidence type="ECO:0000313" key="3">
    <source>
        <dbReference type="Proteomes" id="UP001477278"/>
    </source>
</evidence>
<evidence type="ECO:0000259" key="1">
    <source>
        <dbReference type="Pfam" id="PF01370"/>
    </source>
</evidence>